<keyword evidence="2" id="KW-1185">Reference proteome</keyword>
<evidence type="ECO:0000313" key="2">
    <source>
        <dbReference type="Proteomes" id="UP001430679"/>
    </source>
</evidence>
<reference evidence="1" key="1">
    <citation type="submission" date="2021-11" db="EMBL/GenBank/DDBJ databases">
        <title>Description of novel Flavobacterium species.</title>
        <authorList>
            <person name="Saticioglu I.B."/>
            <person name="Ay H."/>
            <person name="Altun S."/>
            <person name="Duman M."/>
        </authorList>
    </citation>
    <scope>NUCLEOTIDE SEQUENCE</scope>
    <source>
        <strain evidence="1">F-30</strain>
    </source>
</reference>
<proteinExistence type="predicted"/>
<name>A0ABS8MDU5_9FLAO</name>
<organism evidence="1 2">
    <name type="scientific">Flavobacterium piscisymbiosum</name>
    <dbReference type="NCBI Taxonomy" id="2893753"/>
    <lineage>
        <taxon>Bacteria</taxon>
        <taxon>Pseudomonadati</taxon>
        <taxon>Bacteroidota</taxon>
        <taxon>Flavobacteriia</taxon>
        <taxon>Flavobacteriales</taxon>
        <taxon>Flavobacteriaceae</taxon>
        <taxon>Flavobacterium</taxon>
    </lineage>
</organism>
<accession>A0ABS8MDU5</accession>
<protein>
    <recommendedName>
        <fullName evidence="3">Flagellar FliJ protein</fullName>
    </recommendedName>
</protein>
<dbReference type="EMBL" id="JAJJMM010000001">
    <property type="protein sequence ID" value="MCC9063609.1"/>
    <property type="molecule type" value="Genomic_DNA"/>
</dbReference>
<sequence>MIRNYDELLICIKKVDKSITEVKKQQRKLILNLKFIEAKQLLSQQQLLELQVLNYIEYYKEKIKHNHLENKLYSIELITLKQLYQTTTIANTILQCLKDLKVEYDELQKYINRFSGLKRLDHINAIKEERKNLFYRMEKIYEELRNTMQLKVARIDEEEKIHYNSLIEFFKQYYISKIENLNG</sequence>
<gene>
    <name evidence="1" type="ORF">LNP81_11480</name>
</gene>
<evidence type="ECO:0000313" key="1">
    <source>
        <dbReference type="EMBL" id="MCC9063609.1"/>
    </source>
</evidence>
<comment type="caution">
    <text evidence="1">The sequence shown here is derived from an EMBL/GenBank/DDBJ whole genome shotgun (WGS) entry which is preliminary data.</text>
</comment>
<evidence type="ECO:0008006" key="3">
    <source>
        <dbReference type="Google" id="ProtNLM"/>
    </source>
</evidence>
<dbReference type="RefSeq" id="WP_230035934.1">
    <property type="nucleotide sequence ID" value="NZ_JAJJMM010000001.1"/>
</dbReference>
<dbReference type="Proteomes" id="UP001430679">
    <property type="component" value="Unassembled WGS sequence"/>
</dbReference>